<sequence length="80" mass="9384">MFHSMICLSYKKCLVSIESLSWQEQIAETFVLRNLQSVMFNFLVSLVSPSLKLHRQSMVLVSFDFLRNNVELLLYLVLNQ</sequence>
<dbReference type="AlphaFoldDB" id="A0A2P2PL97"/>
<organism evidence="1">
    <name type="scientific">Rhizophora mucronata</name>
    <name type="common">Asiatic mangrove</name>
    <dbReference type="NCBI Taxonomy" id="61149"/>
    <lineage>
        <taxon>Eukaryota</taxon>
        <taxon>Viridiplantae</taxon>
        <taxon>Streptophyta</taxon>
        <taxon>Embryophyta</taxon>
        <taxon>Tracheophyta</taxon>
        <taxon>Spermatophyta</taxon>
        <taxon>Magnoliopsida</taxon>
        <taxon>eudicotyledons</taxon>
        <taxon>Gunneridae</taxon>
        <taxon>Pentapetalae</taxon>
        <taxon>rosids</taxon>
        <taxon>fabids</taxon>
        <taxon>Malpighiales</taxon>
        <taxon>Rhizophoraceae</taxon>
        <taxon>Rhizophora</taxon>
    </lineage>
</organism>
<evidence type="ECO:0000313" key="1">
    <source>
        <dbReference type="EMBL" id="MBX55517.1"/>
    </source>
</evidence>
<reference evidence="1" key="1">
    <citation type="submission" date="2018-02" db="EMBL/GenBank/DDBJ databases">
        <title>Rhizophora mucronata_Transcriptome.</title>
        <authorList>
            <person name="Meera S.P."/>
            <person name="Sreeshan A."/>
            <person name="Augustine A."/>
        </authorList>
    </citation>
    <scope>NUCLEOTIDE SEQUENCE</scope>
    <source>
        <tissue evidence="1">Leaf</tissue>
    </source>
</reference>
<dbReference type="EMBL" id="GGEC01075033">
    <property type="protein sequence ID" value="MBX55517.1"/>
    <property type="molecule type" value="Transcribed_RNA"/>
</dbReference>
<name>A0A2P2PL97_RHIMU</name>
<proteinExistence type="predicted"/>
<protein>
    <submittedName>
        <fullName evidence="1">Uncharacterized protein</fullName>
    </submittedName>
</protein>
<accession>A0A2P2PL97</accession>